<gene>
    <name evidence="1" type="ORF">MRB53_025877</name>
</gene>
<accession>A0ACC2LH76</accession>
<dbReference type="Proteomes" id="UP001234297">
    <property type="component" value="Chromosome 8"/>
</dbReference>
<name>A0ACC2LH76_PERAE</name>
<sequence>MGKTKLRSPIKALHQALLNFKPPACKNMTWVCIQQAKTDSFRETFDSSHSMHHSASSSILSGLNSSNEEPEESTDNHMAPIEQTSSLSVDSDDSHLPHLALNEIISSKRFFFSPCTTKSIMEGELESPVPASEKKTEMGCHEIMFSERQWLETEVGAGDIGQSMIMENGLCKDSVKMAMASMNPFMDFRVSMEEMVMAYGLRDWSCLQDLLQCYLSLNDKQTHNIIISAFTDLLINLITEETDEYSSISSCSSSNEEICFPSPLSSKS</sequence>
<protein>
    <submittedName>
        <fullName evidence="1">Uncharacterized protein</fullName>
    </submittedName>
</protein>
<evidence type="ECO:0000313" key="2">
    <source>
        <dbReference type="Proteomes" id="UP001234297"/>
    </source>
</evidence>
<keyword evidence="2" id="KW-1185">Reference proteome</keyword>
<reference evidence="1 2" key="1">
    <citation type="journal article" date="2022" name="Hortic Res">
        <title>A haplotype resolved chromosomal level avocado genome allows analysis of novel avocado genes.</title>
        <authorList>
            <person name="Nath O."/>
            <person name="Fletcher S.J."/>
            <person name="Hayward A."/>
            <person name="Shaw L.M."/>
            <person name="Masouleh A.K."/>
            <person name="Furtado A."/>
            <person name="Henry R.J."/>
            <person name="Mitter N."/>
        </authorList>
    </citation>
    <scope>NUCLEOTIDE SEQUENCE [LARGE SCALE GENOMIC DNA]</scope>
    <source>
        <strain evidence="2">cv. Hass</strain>
    </source>
</reference>
<proteinExistence type="predicted"/>
<evidence type="ECO:0000313" key="1">
    <source>
        <dbReference type="EMBL" id="KAJ8632541.1"/>
    </source>
</evidence>
<dbReference type="EMBL" id="CM056816">
    <property type="protein sequence ID" value="KAJ8632541.1"/>
    <property type="molecule type" value="Genomic_DNA"/>
</dbReference>
<comment type="caution">
    <text evidence="1">The sequence shown here is derived from an EMBL/GenBank/DDBJ whole genome shotgun (WGS) entry which is preliminary data.</text>
</comment>
<organism evidence="1 2">
    <name type="scientific">Persea americana</name>
    <name type="common">Avocado</name>
    <dbReference type="NCBI Taxonomy" id="3435"/>
    <lineage>
        <taxon>Eukaryota</taxon>
        <taxon>Viridiplantae</taxon>
        <taxon>Streptophyta</taxon>
        <taxon>Embryophyta</taxon>
        <taxon>Tracheophyta</taxon>
        <taxon>Spermatophyta</taxon>
        <taxon>Magnoliopsida</taxon>
        <taxon>Magnoliidae</taxon>
        <taxon>Laurales</taxon>
        <taxon>Lauraceae</taxon>
        <taxon>Persea</taxon>
    </lineage>
</organism>